<evidence type="ECO:0000313" key="3">
    <source>
        <dbReference type="Proteomes" id="UP001293254"/>
    </source>
</evidence>
<accession>A0AAE2CZI0</accession>
<organism evidence="2 3">
    <name type="scientific">Sesamum alatum</name>
    <dbReference type="NCBI Taxonomy" id="300844"/>
    <lineage>
        <taxon>Eukaryota</taxon>
        <taxon>Viridiplantae</taxon>
        <taxon>Streptophyta</taxon>
        <taxon>Embryophyta</taxon>
        <taxon>Tracheophyta</taxon>
        <taxon>Spermatophyta</taxon>
        <taxon>Magnoliopsida</taxon>
        <taxon>eudicotyledons</taxon>
        <taxon>Gunneridae</taxon>
        <taxon>Pentapetalae</taxon>
        <taxon>asterids</taxon>
        <taxon>lamiids</taxon>
        <taxon>Lamiales</taxon>
        <taxon>Pedaliaceae</taxon>
        <taxon>Sesamum</taxon>
    </lineage>
</organism>
<dbReference type="Proteomes" id="UP001293254">
    <property type="component" value="Unassembled WGS sequence"/>
</dbReference>
<sequence>MEPPTHNQSPSDLELGQPISFGKENAKNFPKERCPNLKLVAKEKSRSSINTKVCECDKKETPNSLQLTSSNTMKQIDGGVVLFPPSLSKHNEDILNAAKPKHHVNATAFSFRHQHQESKNSALLNA</sequence>
<keyword evidence="3" id="KW-1185">Reference proteome</keyword>
<protein>
    <submittedName>
        <fullName evidence="2">Uncharacterized protein</fullName>
    </submittedName>
</protein>
<dbReference type="EMBL" id="JACGWO010000001">
    <property type="protein sequence ID" value="KAK4440238.1"/>
    <property type="molecule type" value="Genomic_DNA"/>
</dbReference>
<feature type="compositionally biased region" description="Polar residues" evidence="1">
    <location>
        <begin position="1"/>
        <end position="11"/>
    </location>
</feature>
<evidence type="ECO:0000256" key="1">
    <source>
        <dbReference type="SAM" id="MobiDB-lite"/>
    </source>
</evidence>
<comment type="caution">
    <text evidence="2">The sequence shown here is derived from an EMBL/GenBank/DDBJ whole genome shotgun (WGS) entry which is preliminary data.</text>
</comment>
<gene>
    <name evidence="2" type="ORF">Salat_0358700</name>
</gene>
<reference evidence="2" key="1">
    <citation type="submission" date="2020-06" db="EMBL/GenBank/DDBJ databases">
        <authorList>
            <person name="Li T."/>
            <person name="Hu X."/>
            <person name="Zhang T."/>
            <person name="Song X."/>
            <person name="Zhang H."/>
            <person name="Dai N."/>
            <person name="Sheng W."/>
            <person name="Hou X."/>
            <person name="Wei L."/>
        </authorList>
    </citation>
    <scope>NUCLEOTIDE SEQUENCE</scope>
    <source>
        <strain evidence="2">3651</strain>
        <tissue evidence="2">Leaf</tissue>
    </source>
</reference>
<proteinExistence type="predicted"/>
<evidence type="ECO:0000313" key="2">
    <source>
        <dbReference type="EMBL" id="KAK4440238.1"/>
    </source>
</evidence>
<dbReference type="AlphaFoldDB" id="A0AAE2CZI0"/>
<reference evidence="2" key="2">
    <citation type="journal article" date="2024" name="Plant">
        <title>Genomic evolution and insights into agronomic trait innovations of Sesamum species.</title>
        <authorList>
            <person name="Miao H."/>
            <person name="Wang L."/>
            <person name="Qu L."/>
            <person name="Liu H."/>
            <person name="Sun Y."/>
            <person name="Le M."/>
            <person name="Wang Q."/>
            <person name="Wei S."/>
            <person name="Zheng Y."/>
            <person name="Lin W."/>
            <person name="Duan Y."/>
            <person name="Cao H."/>
            <person name="Xiong S."/>
            <person name="Wang X."/>
            <person name="Wei L."/>
            <person name="Li C."/>
            <person name="Ma Q."/>
            <person name="Ju M."/>
            <person name="Zhao R."/>
            <person name="Li G."/>
            <person name="Mu C."/>
            <person name="Tian Q."/>
            <person name="Mei H."/>
            <person name="Zhang T."/>
            <person name="Gao T."/>
            <person name="Zhang H."/>
        </authorList>
    </citation>
    <scope>NUCLEOTIDE SEQUENCE</scope>
    <source>
        <strain evidence="2">3651</strain>
    </source>
</reference>
<feature type="region of interest" description="Disordered" evidence="1">
    <location>
        <begin position="1"/>
        <end position="27"/>
    </location>
</feature>
<name>A0AAE2CZI0_9LAMI</name>